<dbReference type="EMBL" id="ABCC02000021">
    <property type="protein sequence ID" value="EDP17671.1"/>
    <property type="molecule type" value="Genomic_DNA"/>
</dbReference>
<evidence type="ECO:0000313" key="1">
    <source>
        <dbReference type="EMBL" id="EDP17671.1"/>
    </source>
</evidence>
<evidence type="ECO:0000313" key="2">
    <source>
        <dbReference type="Proteomes" id="UP000005396"/>
    </source>
</evidence>
<protein>
    <submittedName>
        <fullName evidence="1">Uncharacterized protein</fullName>
    </submittedName>
</protein>
<accession>A8RMH7</accession>
<sequence length="48" mass="5346">MLNPHWLLRQLPACGAMPCGAMPYGAFTFKIRASGIPSLRILLRKCML</sequence>
<reference evidence="1 2" key="1">
    <citation type="submission" date="2007-08" db="EMBL/GenBank/DDBJ databases">
        <authorList>
            <person name="Fulton L."/>
            <person name="Clifton S."/>
            <person name="Fulton B."/>
            <person name="Xu J."/>
            <person name="Minx P."/>
            <person name="Pepin K.H."/>
            <person name="Johnson M."/>
            <person name="Thiruvilangam P."/>
            <person name="Bhonagiri V."/>
            <person name="Nash W.E."/>
            <person name="Mardis E.R."/>
            <person name="Wilson R.K."/>
        </authorList>
    </citation>
    <scope>NUCLEOTIDE SEQUENCE [LARGE SCALE GENOMIC DNA]</scope>
    <source>
        <strain evidence="2">ATCC BAA-613 / DSM 15670 / CCUG 46953 / JCM 12243 / WAL 16351</strain>
    </source>
</reference>
<name>A8RMH7_ENTBW</name>
<comment type="caution">
    <text evidence="1">The sequence shown here is derived from an EMBL/GenBank/DDBJ whole genome shotgun (WGS) entry which is preliminary data.</text>
</comment>
<proteinExistence type="predicted"/>
<dbReference type="PaxDb" id="411902-CLOBOL_01911"/>
<organism evidence="1 2">
    <name type="scientific">Enterocloster bolteae (strain ATCC BAA-613 / DSM 15670 / CCUG 46953 / JCM 12243 / WAL 16351)</name>
    <name type="common">Clostridium bolteae</name>
    <dbReference type="NCBI Taxonomy" id="411902"/>
    <lineage>
        <taxon>Bacteria</taxon>
        <taxon>Bacillati</taxon>
        <taxon>Bacillota</taxon>
        <taxon>Clostridia</taxon>
        <taxon>Lachnospirales</taxon>
        <taxon>Lachnospiraceae</taxon>
        <taxon>Enterocloster</taxon>
    </lineage>
</organism>
<gene>
    <name evidence="1" type="ORF">CLOBOL_01911</name>
</gene>
<dbReference type="HOGENOM" id="CLU_3151193_0_0_9"/>
<dbReference type="AlphaFoldDB" id="A8RMH7"/>
<reference evidence="1 2" key="2">
    <citation type="submission" date="2007-09" db="EMBL/GenBank/DDBJ databases">
        <title>Draft genome sequence of Clostridium bolteae (ATCC BAA-613).</title>
        <authorList>
            <person name="Sudarsanam P."/>
            <person name="Ley R."/>
            <person name="Guruge J."/>
            <person name="Turnbaugh P.J."/>
            <person name="Mahowald M."/>
            <person name="Liep D."/>
            <person name="Gordon J."/>
        </authorList>
    </citation>
    <scope>NUCLEOTIDE SEQUENCE [LARGE SCALE GENOMIC DNA]</scope>
    <source>
        <strain evidence="2">ATCC BAA-613 / DSM 15670 / CCUG 46953 / JCM 12243 / WAL 16351</strain>
    </source>
</reference>
<dbReference type="Proteomes" id="UP000005396">
    <property type="component" value="Unassembled WGS sequence"/>
</dbReference>